<dbReference type="EMBL" id="WXYQ01000003">
    <property type="protein sequence ID" value="NBG94757.1"/>
    <property type="molecule type" value="Genomic_DNA"/>
</dbReference>
<evidence type="ECO:0000313" key="3">
    <source>
        <dbReference type="Proteomes" id="UP000470384"/>
    </source>
</evidence>
<name>A0A845Q8I8_9HYPH</name>
<gene>
    <name evidence="2" type="ORF">GTQ45_03320</name>
</gene>
<dbReference type="GeneID" id="300655626"/>
<reference evidence="2 3" key="1">
    <citation type="journal article" date="2016" name="Int. J. Syst. Evol. Microbiol.">
        <title>Pyruvatibacter mobilis gen. nov., sp. nov., a marine bacterium from the culture broth of Picochlorum sp. 122.</title>
        <authorList>
            <person name="Wang G."/>
            <person name="Tang M."/>
            <person name="Wu H."/>
            <person name="Dai S."/>
            <person name="Li T."/>
            <person name="Chen C."/>
            <person name="He H."/>
            <person name="Fan J."/>
            <person name="Xiang W."/>
            <person name="Li X."/>
        </authorList>
    </citation>
    <scope>NUCLEOTIDE SEQUENCE [LARGE SCALE GENOMIC DNA]</scope>
    <source>
        <strain evidence="2 3">GYP-11</strain>
    </source>
</reference>
<feature type="chain" id="PRO_5032678640" evidence="1">
    <location>
        <begin position="34"/>
        <end position="254"/>
    </location>
</feature>
<evidence type="ECO:0000256" key="1">
    <source>
        <dbReference type="SAM" id="SignalP"/>
    </source>
</evidence>
<dbReference type="InterPro" id="IPR058087">
    <property type="entry name" value="XAC2610_dom"/>
</dbReference>
<keyword evidence="1" id="KW-0732">Signal</keyword>
<sequence>MIKTCFVFPTIRTGFPAFFLSLGLAITSLPAQAAAPVGAEERFACSAPEEAEMGEPVICRTQLSAKGKPLVVRLYWDILADTDEWHVFRIETARSETGKAMATLDLDSRAPLSMRANGFEFGDFNFDGYQDFRLIEFLPAGPNVAYYNALYDPRKGRHVTADALNMVSAPSFDAAEKLVVSEWRGNAVTHGTDSFAWDDGELVLRKRTVSVFDEAGKCMTTAYEPKGRVTAEALLTGADSDALLSEVYEAPCSN</sequence>
<accession>A0A845Q8I8</accession>
<proteinExistence type="predicted"/>
<dbReference type="NCBIfam" id="NF047539">
    <property type="entry name" value="XAC2610_fam"/>
    <property type="match status" value="1"/>
</dbReference>
<evidence type="ECO:0000313" key="2">
    <source>
        <dbReference type="EMBL" id="NBG94757.1"/>
    </source>
</evidence>
<dbReference type="Proteomes" id="UP000470384">
    <property type="component" value="Unassembled WGS sequence"/>
</dbReference>
<feature type="signal peptide" evidence="1">
    <location>
        <begin position="1"/>
        <end position="33"/>
    </location>
</feature>
<comment type="caution">
    <text evidence="2">The sequence shown here is derived from an EMBL/GenBank/DDBJ whole genome shotgun (WGS) entry which is preliminary data.</text>
</comment>
<dbReference type="OrthoDB" id="672290at2"/>
<keyword evidence="3" id="KW-1185">Reference proteome</keyword>
<protein>
    <submittedName>
        <fullName evidence="2">Uncharacterized protein</fullName>
    </submittedName>
</protein>
<dbReference type="RefSeq" id="WP_160586842.1">
    <property type="nucleotide sequence ID" value="NZ_BMHN01000001.1"/>
</dbReference>
<organism evidence="2 3">
    <name type="scientific">Pyruvatibacter mobilis</name>
    <dbReference type="NCBI Taxonomy" id="1712261"/>
    <lineage>
        <taxon>Bacteria</taxon>
        <taxon>Pseudomonadati</taxon>
        <taxon>Pseudomonadota</taxon>
        <taxon>Alphaproteobacteria</taxon>
        <taxon>Hyphomicrobiales</taxon>
        <taxon>Parvibaculaceae</taxon>
        <taxon>Pyruvatibacter</taxon>
    </lineage>
</organism>
<dbReference type="AlphaFoldDB" id="A0A845Q8I8"/>